<dbReference type="SUPFAM" id="SSF56784">
    <property type="entry name" value="HAD-like"/>
    <property type="match status" value="1"/>
</dbReference>
<evidence type="ECO:0000313" key="13">
    <source>
        <dbReference type="EMBL" id="PPZ92885.1"/>
    </source>
</evidence>
<dbReference type="InterPro" id="IPR036412">
    <property type="entry name" value="HAD-like_sf"/>
</dbReference>
<evidence type="ECO:0000256" key="4">
    <source>
        <dbReference type="ARBA" id="ARBA00022605"/>
    </source>
</evidence>
<accession>A0A2S7I8N3</accession>
<sequence length="365" mass="41800">MKKKVLFIDRDGTLIIEPPIDFQVDSLEKLEFYPRVFQNLAKIAKELDYELVMVTNQDGLGTESFPYEDFIKPQEKMMKAFENEGVFFSEVCVDDSFEHENSPNRKPRTGMLQKYIFGNYDLENSFVIGDRKTDVELAKNLGSKSIFISDESNDEATFSTKSWDEIYQYLKQIPRKAKVKRTTKETDIAVELNLDGSGKSSIDTGLKFFDHMLEQISKHGNFDLFIKVDGDLEVDEHHTIEDTAIVLGDCFLQALGSKKGIERYAFVLPMDDCLAQVAIDFGGRSWLVWNAEFKREKIGELPTEMFYHFFKSFSDSAKCNLNISVEGENEHHKIESIFKAFAKVLRNAVAQTDQNFNLPSTKGTL</sequence>
<feature type="binding site" evidence="12">
    <location>
        <position position="9"/>
    </location>
    <ligand>
        <name>Mg(2+)</name>
        <dbReference type="ChEBI" id="CHEBI:18420"/>
    </ligand>
</feature>
<dbReference type="NCBIfam" id="TIGR01261">
    <property type="entry name" value="hisB_Nterm"/>
    <property type="match status" value="1"/>
</dbReference>
<comment type="caution">
    <text evidence="12">Lacks conserved residue(s) required for the propagation of feature annotation.</text>
</comment>
<dbReference type="PANTHER" id="PTHR23133:SF2">
    <property type="entry name" value="IMIDAZOLEGLYCEROL-PHOSPHATE DEHYDRATASE"/>
    <property type="match status" value="1"/>
</dbReference>
<comment type="catalytic activity">
    <reaction evidence="11 12">
        <text>L-histidinol phosphate + H2O = L-histidinol + phosphate</text>
        <dbReference type="Rhea" id="RHEA:14465"/>
        <dbReference type="ChEBI" id="CHEBI:15377"/>
        <dbReference type="ChEBI" id="CHEBI:43474"/>
        <dbReference type="ChEBI" id="CHEBI:57699"/>
        <dbReference type="ChEBI" id="CHEBI:57980"/>
        <dbReference type="EC" id="3.1.3.15"/>
    </reaction>
</comment>
<evidence type="ECO:0000256" key="3">
    <source>
        <dbReference type="ARBA" id="ARBA00022490"/>
    </source>
</evidence>
<dbReference type="GO" id="GO:0046872">
    <property type="term" value="F:metal ion binding"/>
    <property type="evidence" value="ECO:0007669"/>
    <property type="project" value="UniProtKB-KW"/>
</dbReference>
<keyword evidence="10 12" id="KW-0511">Multifunctional enzyme</keyword>
<keyword evidence="4 12" id="KW-0028">Amino-acid biosynthesis</keyword>
<feature type="active site" description="Proton donor" evidence="12">
    <location>
        <position position="11"/>
    </location>
</feature>
<evidence type="ECO:0000256" key="5">
    <source>
        <dbReference type="ARBA" id="ARBA00022723"/>
    </source>
</evidence>
<dbReference type="InterPro" id="IPR006549">
    <property type="entry name" value="HAD-SF_hydro_IIIA"/>
</dbReference>
<dbReference type="PROSITE" id="PS00955">
    <property type="entry name" value="IGP_DEHYDRATASE_2"/>
    <property type="match status" value="1"/>
</dbReference>
<feature type="binding site" evidence="12">
    <location>
        <position position="11"/>
    </location>
    <ligand>
        <name>Mg(2+)</name>
        <dbReference type="ChEBI" id="CHEBI:18420"/>
    </ligand>
</feature>
<evidence type="ECO:0000313" key="14">
    <source>
        <dbReference type="Proteomes" id="UP000238565"/>
    </source>
</evidence>
<dbReference type="AlphaFoldDB" id="A0A2S7I8N3"/>
<protein>
    <recommendedName>
        <fullName evidence="12">Histidine biosynthesis bifunctional protein HisB</fullName>
    </recommendedName>
    <domain>
        <recommendedName>
            <fullName evidence="12">Histidinol-phosphatase</fullName>
            <ecNumber evidence="12">3.1.3.15</ecNumber>
        </recommendedName>
    </domain>
    <domain>
        <recommendedName>
            <fullName evidence="12">Imidazoleglycerol-phosphate dehydratase</fullName>
            <shortName evidence="12">IGPD</shortName>
            <ecNumber evidence="12">4.2.1.19</ecNumber>
        </recommendedName>
    </domain>
</protein>
<dbReference type="InterPro" id="IPR038494">
    <property type="entry name" value="IGPD_sf"/>
</dbReference>
<keyword evidence="7 12" id="KW-0460">Magnesium</keyword>
<evidence type="ECO:0000256" key="11">
    <source>
        <dbReference type="ARBA" id="ARBA00049158"/>
    </source>
</evidence>
<dbReference type="Proteomes" id="UP000238565">
    <property type="component" value="Unassembled WGS sequence"/>
</dbReference>
<comment type="subcellular location">
    <subcellularLocation>
        <location evidence="12">Cytoplasm</location>
    </subcellularLocation>
</comment>
<dbReference type="PROSITE" id="PS00954">
    <property type="entry name" value="IGP_DEHYDRATASE_1"/>
    <property type="match status" value="1"/>
</dbReference>
<dbReference type="HAMAP" id="MF_01022">
    <property type="entry name" value="Bifunc_HisB"/>
    <property type="match status" value="1"/>
</dbReference>
<dbReference type="GO" id="GO:0000105">
    <property type="term" value="P:L-histidine biosynthetic process"/>
    <property type="evidence" value="ECO:0007669"/>
    <property type="project" value="UniProtKB-UniRule"/>
</dbReference>
<comment type="catalytic activity">
    <reaction evidence="12">
        <text>D-erythro-1-(imidazol-4-yl)glycerol 3-phosphate = 3-(imidazol-4-yl)-2-oxopropyl phosphate + H2O</text>
        <dbReference type="Rhea" id="RHEA:11040"/>
        <dbReference type="ChEBI" id="CHEBI:15377"/>
        <dbReference type="ChEBI" id="CHEBI:57766"/>
        <dbReference type="ChEBI" id="CHEBI:58278"/>
        <dbReference type="EC" id="4.2.1.19"/>
    </reaction>
</comment>
<keyword evidence="9 12" id="KW-0456">Lyase</keyword>
<dbReference type="EC" id="4.2.1.19" evidence="12"/>
<dbReference type="CDD" id="cd07914">
    <property type="entry name" value="IGPD"/>
    <property type="match status" value="1"/>
</dbReference>
<keyword evidence="3 12" id="KW-0963">Cytoplasm</keyword>
<dbReference type="NCBIfam" id="NF002114">
    <property type="entry name" value="PRK00951.2-4"/>
    <property type="match status" value="1"/>
</dbReference>
<evidence type="ECO:0000256" key="12">
    <source>
        <dbReference type="HAMAP-Rule" id="MF_01022"/>
    </source>
</evidence>
<dbReference type="NCBIfam" id="TIGR01656">
    <property type="entry name" value="Histidinol-ppas"/>
    <property type="match status" value="1"/>
</dbReference>
<dbReference type="FunFam" id="3.30.230.40:FF:000003">
    <property type="entry name" value="Imidazoleglycerol-phosphate dehydratase HisB"/>
    <property type="match status" value="1"/>
</dbReference>
<dbReference type="FunFam" id="3.30.230.40:FF:000001">
    <property type="entry name" value="Imidazoleglycerol-phosphate dehydratase HisB"/>
    <property type="match status" value="1"/>
</dbReference>
<comment type="similarity">
    <text evidence="12">In the C-terminal section; belongs to the imidazoleglycerol-phosphate dehydratase family.</text>
</comment>
<evidence type="ECO:0000256" key="2">
    <source>
        <dbReference type="ARBA" id="ARBA00005047"/>
    </source>
</evidence>
<dbReference type="GO" id="GO:0005737">
    <property type="term" value="C:cytoplasm"/>
    <property type="evidence" value="ECO:0007669"/>
    <property type="project" value="UniProtKB-SubCell"/>
</dbReference>
<dbReference type="GO" id="GO:0004424">
    <property type="term" value="F:imidazoleglycerol-phosphate dehydratase activity"/>
    <property type="evidence" value="ECO:0007669"/>
    <property type="project" value="UniProtKB-UniRule"/>
</dbReference>
<feature type="region of interest" description="Histidinol-phosphatase" evidence="12">
    <location>
        <begin position="1"/>
        <end position="174"/>
    </location>
</feature>
<dbReference type="InterPro" id="IPR020566">
    <property type="entry name" value="His_synth_bifunc_HisB"/>
</dbReference>
<keyword evidence="5 12" id="KW-0479">Metal-binding</keyword>
<dbReference type="EMBL" id="PTPZ01000001">
    <property type="protein sequence ID" value="PPZ92885.1"/>
    <property type="molecule type" value="Genomic_DNA"/>
</dbReference>
<dbReference type="GO" id="GO:0004401">
    <property type="term" value="F:histidinol-phosphatase activity"/>
    <property type="evidence" value="ECO:0007669"/>
    <property type="project" value="UniProtKB-UniRule"/>
</dbReference>
<dbReference type="Pfam" id="PF00475">
    <property type="entry name" value="IGPD"/>
    <property type="match status" value="1"/>
</dbReference>
<dbReference type="InterPro" id="IPR000807">
    <property type="entry name" value="ImidazoleglycerolP_deHydtase"/>
</dbReference>
<dbReference type="InterPro" id="IPR013954">
    <property type="entry name" value="PNK3P"/>
</dbReference>
<dbReference type="RefSeq" id="WP_104792677.1">
    <property type="nucleotide sequence ID" value="NZ_PTPZ01000001.1"/>
</dbReference>
<evidence type="ECO:0000256" key="6">
    <source>
        <dbReference type="ARBA" id="ARBA00022801"/>
    </source>
</evidence>
<dbReference type="NCBIfam" id="NF003937">
    <property type="entry name" value="PRK05446.1"/>
    <property type="match status" value="1"/>
</dbReference>
<evidence type="ECO:0000256" key="10">
    <source>
        <dbReference type="ARBA" id="ARBA00023268"/>
    </source>
</evidence>
<dbReference type="InterPro" id="IPR020568">
    <property type="entry name" value="Ribosomal_Su5_D2-typ_SF"/>
</dbReference>
<comment type="pathway">
    <text evidence="2 12">Amino-acid biosynthesis; L-histidine biosynthesis; L-histidine from 5-phospho-alpha-D-ribose 1-diphosphate: step 6/9.</text>
</comment>
<dbReference type="InterPro" id="IPR005954">
    <property type="entry name" value="HisB_N"/>
</dbReference>
<dbReference type="InterPro" id="IPR023214">
    <property type="entry name" value="HAD_sf"/>
</dbReference>
<reference evidence="13 14" key="1">
    <citation type="submission" date="2018-02" db="EMBL/GenBank/DDBJ databases">
        <title>Draft genome sequence of bacterial isolates from marine environment.</title>
        <authorList>
            <person name="Singh S.K."/>
            <person name="Hill R."/>
            <person name="Major S."/>
            <person name="Cai H."/>
            <person name="Li Y."/>
        </authorList>
    </citation>
    <scope>NUCLEOTIDE SEQUENCE [LARGE SCALE GENOMIC DNA]</scope>
    <source>
        <strain evidence="13 14">IMET F</strain>
    </source>
</reference>
<keyword evidence="8 12" id="KW-0368">Histidine biosynthesis</keyword>
<evidence type="ECO:0000256" key="9">
    <source>
        <dbReference type="ARBA" id="ARBA00023239"/>
    </source>
</evidence>
<proteinExistence type="inferred from homology"/>
<comment type="pathway">
    <text evidence="12">Amino-acid biosynthesis; L-histidine biosynthesis; L-histidine from 5-phospho-alpha-D-ribose 1-diphosphate: step 8/9.</text>
</comment>
<organism evidence="13 14">
    <name type="scientific">Cloacibacterium normanense</name>
    <dbReference type="NCBI Taxonomy" id="237258"/>
    <lineage>
        <taxon>Bacteria</taxon>
        <taxon>Pseudomonadati</taxon>
        <taxon>Bacteroidota</taxon>
        <taxon>Flavobacteriia</taxon>
        <taxon>Flavobacteriales</taxon>
        <taxon>Weeksellaceae</taxon>
    </lineage>
</organism>
<dbReference type="NCBIfam" id="NF002111">
    <property type="entry name" value="PRK00951.2-1"/>
    <property type="match status" value="1"/>
</dbReference>
<dbReference type="PANTHER" id="PTHR23133">
    <property type="entry name" value="IMIDAZOLEGLYCEROL-PHOSPHATE DEHYDRATASE HIS7"/>
    <property type="match status" value="1"/>
</dbReference>
<comment type="similarity">
    <text evidence="12">In the N-terminal section; belongs to the histidinol-phosphatase family.</text>
</comment>
<dbReference type="Gene3D" id="3.40.50.1000">
    <property type="entry name" value="HAD superfamily/HAD-like"/>
    <property type="match status" value="1"/>
</dbReference>
<name>A0A2S7I8N3_9FLAO</name>
<dbReference type="UniPathway" id="UPA00031">
    <property type="reaction ID" value="UER00011"/>
</dbReference>
<feature type="region of interest" description="Imidazoleglycerol-phosphate dehydratase" evidence="12">
    <location>
        <begin position="175"/>
        <end position="365"/>
    </location>
</feature>
<feature type="active site" description="Nucleophile" evidence="12">
    <location>
        <position position="9"/>
    </location>
</feature>
<dbReference type="Gene3D" id="3.30.230.40">
    <property type="entry name" value="Imidazole glycerol phosphate dehydratase, domain 1"/>
    <property type="match status" value="2"/>
</dbReference>
<dbReference type="InterPro" id="IPR006543">
    <property type="entry name" value="Histidinol-phos"/>
</dbReference>
<comment type="caution">
    <text evidence="13">The sequence shown here is derived from an EMBL/GenBank/DDBJ whole genome shotgun (WGS) entry which is preliminary data.</text>
</comment>
<evidence type="ECO:0000256" key="8">
    <source>
        <dbReference type="ARBA" id="ARBA00023102"/>
    </source>
</evidence>
<evidence type="ECO:0000256" key="7">
    <source>
        <dbReference type="ARBA" id="ARBA00022842"/>
    </source>
</evidence>
<gene>
    <name evidence="12" type="primary">hisB</name>
    <name evidence="13" type="ORF">C3729_02445</name>
</gene>
<dbReference type="SUPFAM" id="SSF54211">
    <property type="entry name" value="Ribosomal protein S5 domain 2-like"/>
    <property type="match status" value="2"/>
</dbReference>
<evidence type="ECO:0000256" key="1">
    <source>
        <dbReference type="ARBA" id="ARBA00001946"/>
    </source>
</evidence>
<dbReference type="HAMAP" id="MF_00076">
    <property type="entry name" value="HisB"/>
    <property type="match status" value="1"/>
</dbReference>
<comment type="cofactor">
    <cofactor evidence="1 12">
        <name>Mg(2+)</name>
        <dbReference type="ChEBI" id="CHEBI:18420"/>
    </cofactor>
</comment>
<keyword evidence="6 12" id="KW-0378">Hydrolase</keyword>
<dbReference type="InterPro" id="IPR020565">
    <property type="entry name" value="ImidazoleglycerP_deHydtase_CS"/>
</dbReference>
<dbReference type="Pfam" id="PF08645">
    <property type="entry name" value="PNK3P"/>
    <property type="match status" value="1"/>
</dbReference>
<dbReference type="EC" id="3.1.3.15" evidence="12"/>
<dbReference type="NCBIfam" id="TIGR01662">
    <property type="entry name" value="HAD-SF-IIIA"/>
    <property type="match status" value="1"/>
</dbReference>
<feature type="binding site" evidence="12">
    <location>
        <position position="130"/>
    </location>
    <ligand>
        <name>Mg(2+)</name>
        <dbReference type="ChEBI" id="CHEBI:18420"/>
    </ligand>
</feature>